<evidence type="ECO:0000313" key="2">
    <source>
        <dbReference type="Proteomes" id="UP000694865"/>
    </source>
</evidence>
<evidence type="ECO:0000259" key="1">
    <source>
        <dbReference type="Pfam" id="PF00535"/>
    </source>
</evidence>
<dbReference type="Pfam" id="PF00535">
    <property type="entry name" value="Glycos_transf_2"/>
    <property type="match status" value="1"/>
</dbReference>
<protein>
    <submittedName>
        <fullName evidence="3">Beta-1,4 N-acetylgalactosaminyltransferase 1-like</fullName>
    </submittedName>
</protein>
<dbReference type="InterPro" id="IPR029044">
    <property type="entry name" value="Nucleotide-diphossugar_trans"/>
</dbReference>
<dbReference type="Gene3D" id="3.90.550.10">
    <property type="entry name" value="Spore Coat Polysaccharide Biosynthesis Protein SpsA, Chain A"/>
    <property type="match status" value="1"/>
</dbReference>
<dbReference type="SUPFAM" id="SSF53448">
    <property type="entry name" value="Nucleotide-diphospho-sugar transferases"/>
    <property type="match status" value="1"/>
</dbReference>
<name>A0ABM0LWF9_SACKO</name>
<proteinExistence type="predicted"/>
<dbReference type="Proteomes" id="UP000694865">
    <property type="component" value="Unplaced"/>
</dbReference>
<organism evidence="2 3">
    <name type="scientific">Saccoglossus kowalevskii</name>
    <name type="common">Acorn worm</name>
    <dbReference type="NCBI Taxonomy" id="10224"/>
    <lineage>
        <taxon>Eukaryota</taxon>
        <taxon>Metazoa</taxon>
        <taxon>Hemichordata</taxon>
        <taxon>Enteropneusta</taxon>
        <taxon>Harrimaniidae</taxon>
        <taxon>Saccoglossus</taxon>
    </lineage>
</organism>
<accession>A0ABM0LWF9</accession>
<dbReference type="CDD" id="cd00761">
    <property type="entry name" value="Glyco_tranf_GTA_type"/>
    <property type="match status" value="1"/>
</dbReference>
<keyword evidence="2" id="KW-1185">Reference proteome</keyword>
<evidence type="ECO:0000313" key="3">
    <source>
        <dbReference type="RefSeq" id="XP_006812100.1"/>
    </source>
</evidence>
<dbReference type="PANTHER" id="PTHR15046:SF3">
    <property type="entry name" value="BETA-1,4 N-ACETYLGALACTOSAMINYLTRANSFERASE 2-LIKE"/>
    <property type="match status" value="1"/>
</dbReference>
<dbReference type="RefSeq" id="XP_006812100.1">
    <property type="nucleotide sequence ID" value="XM_006812037.1"/>
</dbReference>
<dbReference type="PANTHER" id="PTHR15046">
    <property type="entry name" value="GLYCO_TRANS_2-LIKE DOMAIN-CONTAINING PROTEIN"/>
    <property type="match status" value="1"/>
</dbReference>
<reference evidence="3" key="1">
    <citation type="submission" date="2025-08" db="UniProtKB">
        <authorList>
            <consortium name="RefSeq"/>
        </authorList>
    </citation>
    <scope>IDENTIFICATION</scope>
    <source>
        <tissue evidence="3">Testes</tissue>
    </source>
</reference>
<dbReference type="InterPro" id="IPR001173">
    <property type="entry name" value="Glyco_trans_2-like"/>
</dbReference>
<gene>
    <name evidence="3" type="primary">LOC100369750</name>
</gene>
<dbReference type="GeneID" id="100369750"/>
<sequence>MTIIVADDSLQIQKISKPNVKHYSMPYTSGYFAGRNLALSQVQTEFVLYVDDDFIFTNETVLKKMADRLRNYPITLVAGAVHNGVDIAGRANVMEIGYSKKGMCYRHKQLDIAHPYLPHCWWTELSLNFFMARTKTLQRIGFDQNTVAYNRGHAEFWIDALGKSNSIFCNDVGVDHESKSVTSETYEEDRNSHGYQWRKLMFQNNMCDIKS</sequence>
<feature type="domain" description="Glycosyltransferase 2-like" evidence="1">
    <location>
        <begin position="11"/>
        <end position="90"/>
    </location>
</feature>